<evidence type="ECO:0000313" key="1">
    <source>
        <dbReference type="EMBL" id="KWV71351.1"/>
    </source>
</evidence>
<gene>
    <name evidence="1" type="ORF">PFL603g_06034</name>
</gene>
<proteinExistence type="predicted"/>
<accession>A0A120FXD7</accession>
<organism evidence="1 2">
    <name type="scientific">Pseudomonas fluorescens</name>
    <dbReference type="NCBI Taxonomy" id="294"/>
    <lineage>
        <taxon>Bacteria</taxon>
        <taxon>Pseudomonadati</taxon>
        <taxon>Pseudomonadota</taxon>
        <taxon>Gammaproteobacteria</taxon>
        <taxon>Pseudomonadales</taxon>
        <taxon>Pseudomonadaceae</taxon>
        <taxon>Pseudomonas</taxon>
    </lineage>
</organism>
<protein>
    <submittedName>
        <fullName evidence="1">Uncharacterized protein</fullName>
    </submittedName>
</protein>
<evidence type="ECO:0000313" key="2">
    <source>
        <dbReference type="Proteomes" id="UP000063434"/>
    </source>
</evidence>
<dbReference type="AlphaFoldDB" id="A0A120FXD7"/>
<name>A0A120FXD7_PSEFL</name>
<comment type="caution">
    <text evidence="1">The sequence shown here is derived from an EMBL/GenBank/DDBJ whole genome shotgun (WGS) entry which is preliminary data.</text>
</comment>
<reference evidence="1 2" key="1">
    <citation type="submission" date="2015-05" db="EMBL/GenBank/DDBJ databases">
        <title>A genomic and transcriptomic approach to investigate the blue pigment phenotype in Pseudomonas fluorescens.</title>
        <authorList>
            <person name="Andreani N.A."/>
            <person name="Cardazzo B."/>
        </authorList>
    </citation>
    <scope>NUCLEOTIDE SEQUENCE [LARGE SCALE GENOMIC DNA]</scope>
    <source>
        <strain evidence="1 2">Ps_40</strain>
    </source>
</reference>
<sequence>MGQLAQAVGLAQFLGQVRREVGGHFRIRQRPVSLAGVGQFGVGVEGAELVVRRRRHEAAGQQQGAGELLQAGAADQAQLKVPELLVERGVVRHQGRGADELIDLVHHPLSRGRAAQHGVADAGELFDKGRYAHAGVHQALVAVHDLPAFEDDHANLRGPAVAAGGDAGGFKVDDRYAFQTCSYSVQRSI</sequence>
<dbReference type="PATRIC" id="fig|294.195.peg.6422"/>
<dbReference type="EMBL" id="LCYC01000062">
    <property type="protein sequence ID" value="KWV71351.1"/>
    <property type="molecule type" value="Genomic_DNA"/>
</dbReference>
<dbReference type="Proteomes" id="UP000063434">
    <property type="component" value="Unassembled WGS sequence"/>
</dbReference>